<evidence type="ECO:0000256" key="1">
    <source>
        <dbReference type="SAM" id="MobiDB-lite"/>
    </source>
</evidence>
<evidence type="ECO:0000259" key="3">
    <source>
        <dbReference type="Pfam" id="PF00246"/>
    </source>
</evidence>
<dbReference type="InterPro" id="IPR000834">
    <property type="entry name" value="Peptidase_M14"/>
</dbReference>
<keyword evidence="5" id="KW-1185">Reference proteome</keyword>
<dbReference type="AlphaFoldDB" id="A0A7S7SLF4"/>
<dbReference type="Pfam" id="PF00246">
    <property type="entry name" value="Peptidase_M14"/>
    <property type="match status" value="1"/>
</dbReference>
<dbReference type="Proteomes" id="UP000593892">
    <property type="component" value="Chromosome"/>
</dbReference>
<proteinExistence type="predicted"/>
<evidence type="ECO:0000313" key="4">
    <source>
        <dbReference type="EMBL" id="QOY88778.1"/>
    </source>
</evidence>
<feature type="chain" id="PRO_5032771462" description="Peptidase M14 domain-containing protein" evidence="2">
    <location>
        <begin position="21"/>
        <end position="976"/>
    </location>
</feature>
<reference evidence="4 5" key="1">
    <citation type="submission" date="2020-10" db="EMBL/GenBank/DDBJ databases">
        <title>Complete genome sequence of Paludibaculum fermentans P105T, a facultatively anaerobic acidobacterium capable of dissimilatory Fe(III) reduction.</title>
        <authorList>
            <person name="Dedysh S.N."/>
            <person name="Beletsky A.V."/>
            <person name="Kulichevskaya I.S."/>
            <person name="Mardanov A.V."/>
            <person name="Ravin N.V."/>
        </authorList>
    </citation>
    <scope>NUCLEOTIDE SEQUENCE [LARGE SCALE GENOMIC DNA]</scope>
    <source>
        <strain evidence="4 5">P105</strain>
    </source>
</reference>
<feature type="signal peptide" evidence="2">
    <location>
        <begin position="1"/>
        <end position="20"/>
    </location>
</feature>
<feature type="domain" description="Peptidase M14" evidence="3">
    <location>
        <begin position="79"/>
        <end position="216"/>
    </location>
</feature>
<dbReference type="SUPFAM" id="SSF53187">
    <property type="entry name" value="Zn-dependent exopeptidases"/>
    <property type="match status" value="1"/>
</dbReference>
<dbReference type="RefSeq" id="WP_194450440.1">
    <property type="nucleotide sequence ID" value="NZ_CP063849.1"/>
</dbReference>
<dbReference type="GO" id="GO:0006508">
    <property type="term" value="P:proteolysis"/>
    <property type="evidence" value="ECO:0007669"/>
    <property type="project" value="InterPro"/>
</dbReference>
<dbReference type="Gene3D" id="3.40.630.10">
    <property type="entry name" value="Zn peptidases"/>
    <property type="match status" value="1"/>
</dbReference>
<feature type="compositionally biased region" description="Acidic residues" evidence="1">
    <location>
        <begin position="967"/>
        <end position="976"/>
    </location>
</feature>
<dbReference type="KEGG" id="pfer:IRI77_02100"/>
<feature type="region of interest" description="Disordered" evidence="1">
    <location>
        <begin position="817"/>
        <end position="861"/>
    </location>
</feature>
<evidence type="ECO:0000256" key="2">
    <source>
        <dbReference type="SAM" id="SignalP"/>
    </source>
</evidence>
<sequence length="976" mass="106692">MSRVTCPAVLFFLGASLALAQTQKLDDGYAKKIREFTTDPMFLTELVDHLPASDKVPTPEKFLGYIAGAQNKLTYAKDIYRYMREVEKTSPRVRVLSIGQTEENREMVIVVVSSEANLARLDRLKQITATLADPSKTTPAEAEKLIAEGLPFYWATASIHSPETGSPEMSMELVYRLAVEETPFIQKIRDNAIVLVTPVVEVDGREKMVDLYRWRKENPGKTAPSLLYWGKYVAHDNNRDGMALSLALSRNITKAFLQFHPQVLHDLHESVPFLYTSTGMGPYNAWLDPIVINEWQKLAYYEIEEMTKRGVPGVWTHGFYDGWAANYLMEVAHGHNSIGRFYETFGNGGADTRERTVPAAQTTRAWFRPNPPLPKVNWSQRNNVNMQQSALLLAMNYTATNKETFLRNFWLKSQRSVAKATTEGPAAYIIDAAARPNEAASLADQLALHGVEVQRLTQAYQGNAAGSYVVRMDQPYSRLADMLLDRQYYNANDTPPYDDTGWTIQALRNLKSSRITDVAVLKAPMAPVTGPVKPEGKVIGDGSVYAVNHNGDRVLATLRYKLKDVKMDAAEESFEAEGQKFAAGSFLIPAAGNPADLKQRLQSAATELGVNIVALKAAPKTAQHPLAAPRIALVHNWLNTQNEGWFRLAMDTTGVPYTYISDHTVAATSDLRSKFEVIILGPMGGTAQRIVNGMPKRGDPVPWKASTLTPNFGTSPDQTDDIRGGLGLEGVQHIRDFVEAGGLFITIGGNASLPITYGLIDGITIQPTRELKVRGSVLDSGISDPRSPIAYGYSEHLPVYLGSELVLNASATAGLGGGGGQAGSVSGQNRASGRGGLTDPDVIQGRPPAPAVPEPKPDEPNAEMLENMRAYLPTPAERPRTILKFGEEKDLLISGLLAGGRELAGKPALVDVPQGKGHYVLFAINPMWRQQTQGSFMLLFNAAMNFENLGAGRSAGNGRSTGTPTAGDDDYNDLMQ</sequence>
<feature type="region of interest" description="Disordered" evidence="1">
    <location>
        <begin position="952"/>
        <end position="976"/>
    </location>
</feature>
<protein>
    <recommendedName>
        <fullName evidence="3">Peptidase M14 domain-containing protein</fullName>
    </recommendedName>
</protein>
<accession>A0A7S7SLF4</accession>
<dbReference type="GO" id="GO:0004181">
    <property type="term" value="F:metallocarboxypeptidase activity"/>
    <property type="evidence" value="ECO:0007669"/>
    <property type="project" value="InterPro"/>
</dbReference>
<name>A0A7S7SLF4_PALFE</name>
<keyword evidence="2" id="KW-0732">Signal</keyword>
<gene>
    <name evidence="4" type="ORF">IRI77_02100</name>
</gene>
<evidence type="ECO:0000313" key="5">
    <source>
        <dbReference type="Proteomes" id="UP000593892"/>
    </source>
</evidence>
<dbReference type="GO" id="GO:0008270">
    <property type="term" value="F:zinc ion binding"/>
    <property type="evidence" value="ECO:0007669"/>
    <property type="project" value="InterPro"/>
</dbReference>
<dbReference type="EMBL" id="CP063849">
    <property type="protein sequence ID" value="QOY88778.1"/>
    <property type="molecule type" value="Genomic_DNA"/>
</dbReference>
<organism evidence="4 5">
    <name type="scientific">Paludibaculum fermentans</name>
    <dbReference type="NCBI Taxonomy" id="1473598"/>
    <lineage>
        <taxon>Bacteria</taxon>
        <taxon>Pseudomonadati</taxon>
        <taxon>Acidobacteriota</taxon>
        <taxon>Terriglobia</taxon>
        <taxon>Bryobacterales</taxon>
        <taxon>Bryobacteraceae</taxon>
        <taxon>Paludibaculum</taxon>
    </lineage>
</organism>